<evidence type="ECO:0000313" key="3">
    <source>
        <dbReference type="Proteomes" id="UP000503447"/>
    </source>
</evidence>
<dbReference type="Pfam" id="PF01575">
    <property type="entry name" value="MaoC_dehydratas"/>
    <property type="match status" value="1"/>
</dbReference>
<feature type="domain" description="MaoC-like" evidence="1">
    <location>
        <begin position="23"/>
        <end position="117"/>
    </location>
</feature>
<organism evidence="2 3">
    <name type="scientific">Frigoriglobus tundricola</name>
    <dbReference type="NCBI Taxonomy" id="2774151"/>
    <lineage>
        <taxon>Bacteria</taxon>
        <taxon>Pseudomonadati</taxon>
        <taxon>Planctomycetota</taxon>
        <taxon>Planctomycetia</taxon>
        <taxon>Gemmatales</taxon>
        <taxon>Gemmataceae</taxon>
        <taxon>Frigoriglobus</taxon>
    </lineage>
</organism>
<dbReference type="RefSeq" id="WP_171471358.1">
    <property type="nucleotide sequence ID" value="NZ_CP053452.2"/>
</dbReference>
<dbReference type="InterPro" id="IPR052342">
    <property type="entry name" value="MCH/BMMD"/>
</dbReference>
<dbReference type="Proteomes" id="UP000503447">
    <property type="component" value="Chromosome"/>
</dbReference>
<protein>
    <recommendedName>
        <fullName evidence="1">MaoC-like domain-containing protein</fullName>
    </recommendedName>
</protein>
<reference evidence="3" key="1">
    <citation type="submission" date="2020-05" db="EMBL/GenBank/DDBJ databases">
        <title>Frigoriglobus tundricola gen. nov., sp. nov., a psychrotolerant cellulolytic planctomycete of the family Gemmataceae with two divergent copies of 16S rRNA gene.</title>
        <authorList>
            <person name="Kulichevskaya I.S."/>
            <person name="Ivanova A.A."/>
            <person name="Naumoff D.G."/>
            <person name="Beletsky A.V."/>
            <person name="Rijpstra W.I.C."/>
            <person name="Sinninghe Damste J.S."/>
            <person name="Mardanov A.V."/>
            <person name="Ravin N.V."/>
            <person name="Dedysh S.N."/>
        </authorList>
    </citation>
    <scope>NUCLEOTIDE SEQUENCE [LARGE SCALE GENOMIC DNA]</scope>
    <source>
        <strain evidence="3">PL17</strain>
    </source>
</reference>
<evidence type="ECO:0000313" key="2">
    <source>
        <dbReference type="EMBL" id="QJW95602.1"/>
    </source>
</evidence>
<dbReference type="AlphaFoldDB" id="A0A6M5YRK5"/>
<name>A0A6M5YRK5_9BACT</name>
<gene>
    <name evidence="2" type="ORF">FTUN_3152</name>
</gene>
<accession>A0A6M5YRK5</accession>
<dbReference type="Gene3D" id="3.10.129.10">
    <property type="entry name" value="Hotdog Thioesterase"/>
    <property type="match status" value="1"/>
</dbReference>
<dbReference type="SUPFAM" id="SSF54637">
    <property type="entry name" value="Thioesterase/thiol ester dehydrase-isomerase"/>
    <property type="match status" value="1"/>
</dbReference>
<sequence>MSFSSSHLYFDDLEVGNEWTSGGRTVTEADIVNFAGFSGDFNPIHIDHEFAKTTPFRRPIAHGFAVFCMASGLGIFAPPVRTMAMLRVNQWNFQQAVFAGDTIRSLTRVKEKTVRGRGRRGEIVWYRAVVNQDGKVVQDGEVVTLVECRPPVREAALTAPDAAAAAPPSSNGSA</sequence>
<proteinExistence type="predicted"/>
<dbReference type="PANTHER" id="PTHR43664">
    <property type="entry name" value="MONOAMINE OXIDASE-RELATED"/>
    <property type="match status" value="1"/>
</dbReference>
<dbReference type="KEGG" id="ftj:FTUN_3152"/>
<dbReference type="EMBL" id="CP053452">
    <property type="protein sequence ID" value="QJW95602.1"/>
    <property type="molecule type" value="Genomic_DNA"/>
</dbReference>
<dbReference type="InterPro" id="IPR029069">
    <property type="entry name" value="HotDog_dom_sf"/>
</dbReference>
<dbReference type="PANTHER" id="PTHR43664:SF1">
    <property type="entry name" value="BETA-METHYLMALYL-COA DEHYDRATASE"/>
    <property type="match status" value="1"/>
</dbReference>
<evidence type="ECO:0000259" key="1">
    <source>
        <dbReference type="Pfam" id="PF01575"/>
    </source>
</evidence>
<dbReference type="InterPro" id="IPR002539">
    <property type="entry name" value="MaoC-like_dom"/>
</dbReference>
<keyword evidence="3" id="KW-1185">Reference proteome</keyword>